<dbReference type="InterPro" id="IPR036259">
    <property type="entry name" value="MFS_trans_sf"/>
</dbReference>
<reference evidence="7 8" key="1">
    <citation type="submission" date="2021-08" db="EMBL/GenBank/DDBJ databases">
        <authorList>
            <person name="Tuo L."/>
        </authorList>
    </citation>
    <scope>NUCLEOTIDE SEQUENCE [LARGE SCALE GENOMIC DNA]</scope>
    <source>
        <strain evidence="7 8">JCM 31229</strain>
    </source>
</reference>
<comment type="caution">
    <text evidence="7">The sequence shown here is derived from an EMBL/GenBank/DDBJ whole genome shotgun (WGS) entry which is preliminary data.</text>
</comment>
<dbReference type="SUPFAM" id="SSF103473">
    <property type="entry name" value="MFS general substrate transporter"/>
    <property type="match status" value="1"/>
</dbReference>
<feature type="transmembrane region" description="Helical" evidence="6">
    <location>
        <begin position="208"/>
        <end position="229"/>
    </location>
</feature>
<dbReference type="Gene3D" id="1.20.1250.20">
    <property type="entry name" value="MFS general substrate transporter like domains"/>
    <property type="match status" value="1"/>
</dbReference>
<feature type="transmembrane region" description="Helical" evidence="6">
    <location>
        <begin position="169"/>
        <end position="187"/>
    </location>
</feature>
<evidence type="ECO:0000256" key="3">
    <source>
        <dbReference type="ARBA" id="ARBA00022692"/>
    </source>
</evidence>
<feature type="transmembrane region" description="Helical" evidence="6">
    <location>
        <begin position="107"/>
        <end position="128"/>
    </location>
</feature>
<dbReference type="RefSeq" id="WP_222992027.1">
    <property type="nucleotide sequence ID" value="NZ_JAINVV010000010.1"/>
</dbReference>
<gene>
    <name evidence="7" type="ORF">K7G82_21635</name>
</gene>
<keyword evidence="5 6" id="KW-0472">Membrane</keyword>
<evidence type="ECO:0000313" key="7">
    <source>
        <dbReference type="EMBL" id="MBY8824921.1"/>
    </source>
</evidence>
<proteinExistence type="predicted"/>
<dbReference type="PANTHER" id="PTHR43124">
    <property type="entry name" value="PURINE EFFLUX PUMP PBUE"/>
    <property type="match status" value="1"/>
</dbReference>
<feature type="transmembrane region" description="Helical" evidence="6">
    <location>
        <begin position="140"/>
        <end position="163"/>
    </location>
</feature>
<keyword evidence="3 6" id="KW-0812">Transmembrane</keyword>
<feature type="transmembrane region" description="Helical" evidence="6">
    <location>
        <begin position="297"/>
        <end position="317"/>
    </location>
</feature>
<evidence type="ECO:0000256" key="6">
    <source>
        <dbReference type="SAM" id="Phobius"/>
    </source>
</evidence>
<feature type="transmembrane region" description="Helical" evidence="6">
    <location>
        <begin position="359"/>
        <end position="379"/>
    </location>
</feature>
<feature type="transmembrane region" description="Helical" evidence="6">
    <location>
        <begin position="241"/>
        <end position="263"/>
    </location>
</feature>
<evidence type="ECO:0000256" key="1">
    <source>
        <dbReference type="ARBA" id="ARBA00004651"/>
    </source>
</evidence>
<sequence length="395" mass="40635">MFDSRRALDEKKRRFRLVIALCVTATGGITSAMQPLLLGALREEGVISAVRLGQISTVELLAIAVSSAILVLFFRLDRPRRVATAGACLMLVSHLAVPVVLHELIIVVRAFAGLGAGLLMWVITSVVASDAHPSRVAGTYIFLQTLLGLGLSSVLGVVVLPAFGAGGGYVALGMVAAAAAILSRLLPTRDDAARPPLGLNGTFGSGRALAALMGVMAVLGGMTAIWVYNGPMAGERGFGVATVRVAVVVAIACQMAGSLAALSMPRGFPAGMAVVAMTLLTGGVGALLLFGARTPDIYIASYGMLGFAWMFMIPFVIPFLLSLDPTGRIVMMATSVQVLGNAGGPFLASFVVAQAGAKGAPMTSLALVIGGLILFALAVRARSVACSQDAIRQSR</sequence>
<keyword evidence="4 6" id="KW-1133">Transmembrane helix</keyword>
<evidence type="ECO:0000313" key="8">
    <source>
        <dbReference type="Proteomes" id="UP000706039"/>
    </source>
</evidence>
<dbReference type="Proteomes" id="UP000706039">
    <property type="component" value="Unassembled WGS sequence"/>
</dbReference>
<dbReference type="PANTHER" id="PTHR43124:SF10">
    <property type="entry name" value="PURINE EFFLUX PUMP PBUE"/>
    <property type="match status" value="1"/>
</dbReference>
<feature type="transmembrane region" description="Helical" evidence="6">
    <location>
        <begin position="329"/>
        <end position="353"/>
    </location>
</feature>
<accession>A0ABS7PU94</accession>
<feature type="transmembrane region" description="Helical" evidence="6">
    <location>
        <begin position="270"/>
        <end position="291"/>
    </location>
</feature>
<protein>
    <recommendedName>
        <fullName evidence="9">MFS transporter</fullName>
    </recommendedName>
</protein>
<dbReference type="EMBL" id="JAINVV010000010">
    <property type="protein sequence ID" value="MBY8824921.1"/>
    <property type="molecule type" value="Genomic_DNA"/>
</dbReference>
<keyword evidence="8" id="KW-1185">Reference proteome</keyword>
<evidence type="ECO:0000256" key="2">
    <source>
        <dbReference type="ARBA" id="ARBA00022475"/>
    </source>
</evidence>
<evidence type="ECO:0000256" key="5">
    <source>
        <dbReference type="ARBA" id="ARBA00023136"/>
    </source>
</evidence>
<evidence type="ECO:0008006" key="9">
    <source>
        <dbReference type="Google" id="ProtNLM"/>
    </source>
</evidence>
<keyword evidence="2" id="KW-1003">Cell membrane</keyword>
<dbReference type="InterPro" id="IPR050189">
    <property type="entry name" value="MFS_Efflux_Transporters"/>
</dbReference>
<name>A0ABS7PU94_9SPHN</name>
<evidence type="ECO:0000256" key="4">
    <source>
        <dbReference type="ARBA" id="ARBA00022989"/>
    </source>
</evidence>
<comment type="subcellular location">
    <subcellularLocation>
        <location evidence="1">Cell membrane</location>
        <topology evidence="1">Multi-pass membrane protein</topology>
    </subcellularLocation>
</comment>
<organism evidence="7 8">
    <name type="scientific">Sphingomonas colocasiae</name>
    <dbReference type="NCBI Taxonomy" id="1848973"/>
    <lineage>
        <taxon>Bacteria</taxon>
        <taxon>Pseudomonadati</taxon>
        <taxon>Pseudomonadota</taxon>
        <taxon>Alphaproteobacteria</taxon>
        <taxon>Sphingomonadales</taxon>
        <taxon>Sphingomonadaceae</taxon>
        <taxon>Sphingomonas</taxon>
    </lineage>
</organism>
<feature type="transmembrane region" description="Helical" evidence="6">
    <location>
        <begin position="56"/>
        <end position="75"/>
    </location>
</feature>